<keyword evidence="1" id="KW-1133">Transmembrane helix</keyword>
<dbReference type="Proteomes" id="UP000272942">
    <property type="component" value="Unassembled WGS sequence"/>
</dbReference>
<evidence type="ECO:0000313" key="2">
    <source>
        <dbReference type="EMBL" id="VDP69103.1"/>
    </source>
</evidence>
<evidence type="ECO:0000256" key="1">
    <source>
        <dbReference type="SAM" id="Phobius"/>
    </source>
</evidence>
<gene>
    <name evidence="2" type="ORF">ECPE_LOCUS3314</name>
</gene>
<organism evidence="4">
    <name type="scientific">Echinostoma caproni</name>
    <dbReference type="NCBI Taxonomy" id="27848"/>
    <lineage>
        <taxon>Eukaryota</taxon>
        <taxon>Metazoa</taxon>
        <taxon>Spiralia</taxon>
        <taxon>Lophotrochozoa</taxon>
        <taxon>Platyhelminthes</taxon>
        <taxon>Trematoda</taxon>
        <taxon>Digenea</taxon>
        <taxon>Plagiorchiida</taxon>
        <taxon>Echinostomata</taxon>
        <taxon>Echinostomatoidea</taxon>
        <taxon>Echinostomatidae</taxon>
        <taxon>Echinostoma</taxon>
    </lineage>
</organism>
<name>A0A183A8M9_9TREM</name>
<keyword evidence="1" id="KW-0472">Membrane</keyword>
<sequence length="140" mass="15707">MRLVEDMVTAATSLAPTTEMDYPSKQSQGGWFDFFFAHEPTVTESINETLLMVSENATLDREELSTQIVDIISTVLVPETSTVHPEFLCVKDEWTEPDFPRYACSGSKITSWIATVFLLSMIIFGIVSKFAKYCSFINAT</sequence>
<dbReference type="WBParaSite" id="ECPE_0000331701-mRNA-1">
    <property type="protein sequence ID" value="ECPE_0000331701-mRNA-1"/>
    <property type="gene ID" value="ECPE_0000331701"/>
</dbReference>
<dbReference type="OrthoDB" id="6238674at2759"/>
<accession>A0A183A8M9</accession>
<reference evidence="2 3" key="2">
    <citation type="submission" date="2018-11" db="EMBL/GenBank/DDBJ databases">
        <authorList>
            <consortium name="Pathogen Informatics"/>
        </authorList>
    </citation>
    <scope>NUCLEOTIDE SEQUENCE [LARGE SCALE GENOMIC DNA]</scope>
    <source>
        <strain evidence="2 3">Egypt</strain>
    </source>
</reference>
<feature type="transmembrane region" description="Helical" evidence="1">
    <location>
        <begin position="109"/>
        <end position="127"/>
    </location>
</feature>
<keyword evidence="1" id="KW-0812">Transmembrane</keyword>
<evidence type="ECO:0000313" key="3">
    <source>
        <dbReference type="Proteomes" id="UP000272942"/>
    </source>
</evidence>
<evidence type="ECO:0000313" key="4">
    <source>
        <dbReference type="WBParaSite" id="ECPE_0000331701-mRNA-1"/>
    </source>
</evidence>
<dbReference type="EMBL" id="UZAN01040282">
    <property type="protein sequence ID" value="VDP69103.1"/>
    <property type="molecule type" value="Genomic_DNA"/>
</dbReference>
<reference evidence="4" key="1">
    <citation type="submission" date="2016-06" db="UniProtKB">
        <authorList>
            <consortium name="WormBaseParasite"/>
        </authorList>
    </citation>
    <scope>IDENTIFICATION</scope>
</reference>
<dbReference type="AlphaFoldDB" id="A0A183A8M9"/>
<protein>
    <submittedName>
        <fullName evidence="4">Peptidase_M13_N domain-containing protein</fullName>
    </submittedName>
</protein>
<proteinExistence type="predicted"/>
<keyword evidence="3" id="KW-1185">Reference proteome</keyword>